<reference evidence="1" key="1">
    <citation type="submission" date="2021-02" db="EMBL/GenBank/DDBJ databases">
        <authorList>
            <person name="Nowell W R."/>
        </authorList>
    </citation>
    <scope>NUCLEOTIDE SEQUENCE</scope>
</reference>
<evidence type="ECO:0000313" key="1">
    <source>
        <dbReference type="EMBL" id="CAF3915857.1"/>
    </source>
</evidence>
<dbReference type="EMBL" id="CAJOBG010001306">
    <property type="protein sequence ID" value="CAF3915857.1"/>
    <property type="molecule type" value="Genomic_DNA"/>
</dbReference>
<dbReference type="AlphaFoldDB" id="A0A819IJZ6"/>
<sequence length="154" mass="18149">MSKRYRNGFKRTLCRWTVSTPSTSYRNARSNVYKNNNNSSPLSPTLACTNNIRHQRLTYPTKGKKSGQIHKSFFRSRDNVLMFSMSKYKFVIGSRTNTGHTSVPSHPHPRTSLHYRFSLVEQQEREQQQQQQQQQLQIQLQPRKVLLQSYVYIP</sequence>
<accession>A0A819IJZ6</accession>
<keyword evidence="2" id="KW-1185">Reference proteome</keyword>
<proteinExistence type="predicted"/>
<dbReference type="Proteomes" id="UP000663866">
    <property type="component" value="Unassembled WGS sequence"/>
</dbReference>
<comment type="caution">
    <text evidence="1">The sequence shown here is derived from an EMBL/GenBank/DDBJ whole genome shotgun (WGS) entry which is preliminary data.</text>
</comment>
<name>A0A819IJZ6_9BILA</name>
<organism evidence="1 2">
    <name type="scientific">Rotaria magnacalcarata</name>
    <dbReference type="NCBI Taxonomy" id="392030"/>
    <lineage>
        <taxon>Eukaryota</taxon>
        <taxon>Metazoa</taxon>
        <taxon>Spiralia</taxon>
        <taxon>Gnathifera</taxon>
        <taxon>Rotifera</taxon>
        <taxon>Eurotatoria</taxon>
        <taxon>Bdelloidea</taxon>
        <taxon>Philodinida</taxon>
        <taxon>Philodinidae</taxon>
        <taxon>Rotaria</taxon>
    </lineage>
</organism>
<protein>
    <submittedName>
        <fullName evidence="1">Uncharacterized protein</fullName>
    </submittedName>
</protein>
<evidence type="ECO:0000313" key="2">
    <source>
        <dbReference type="Proteomes" id="UP000663866"/>
    </source>
</evidence>
<gene>
    <name evidence="1" type="ORF">OVN521_LOCUS10300</name>
</gene>